<proteinExistence type="predicted"/>
<name>A0ABM8ZGY4_9VIBR</name>
<evidence type="ECO:0008006" key="3">
    <source>
        <dbReference type="Google" id="ProtNLM"/>
    </source>
</evidence>
<sequence>MDREVSDSQVLLTQQDLLVELSNGLLVFNSDYLIRRIPELNQLIPEQLVIENQAGVLRDFGHGVYLLMPSDSFDGTVEFRCVVAGVPITACCDFYPSGKGEVLCVERTHLLDALPNHLGCFSILADNSLLLTHKQLWALLGLSQSQAQGFKIHKVTVAGDEYQAKLSRDFCLLCRHHPVYTSLTSPLPKMVNIQIELLNCVTKQLYHHTLPLDLSLFHHIFVTPIATRHQTQPKYLSQSDLLRSAGELSSPILFIDSVYSVENDEFLVATENGSFKLPTDRDPHFIYSISDAIDIVALGVVMPSLSSVEHNNPSLAVKKWCDIKVNKQDLLASAVVDNTDRLNSVSYQHCDWVDVVTESGDELTLNAQSSSHGLGKLSLSASEDRVSEGYLSFELVFMPNLVFHRCVQERNEHQWQISTKEIENLIAKRTKKRIQHLDINCNTACVTMSDAETCALWTTEWLSQVRLNLTLTFEDGSLGFSSINI</sequence>
<accession>A0ABM8ZGY4</accession>
<evidence type="ECO:0000313" key="1">
    <source>
        <dbReference type="EMBL" id="CAH0525625.1"/>
    </source>
</evidence>
<dbReference type="RefSeq" id="WP_237484143.1">
    <property type="nucleotide sequence ID" value="NZ_CAKLCM010000002.1"/>
</dbReference>
<dbReference type="EMBL" id="CAKLCM010000002">
    <property type="protein sequence ID" value="CAH0525625.1"/>
    <property type="molecule type" value="Genomic_DNA"/>
</dbReference>
<comment type="caution">
    <text evidence="1">The sequence shown here is derived from an EMBL/GenBank/DDBJ whole genome shotgun (WGS) entry which is preliminary data.</text>
</comment>
<protein>
    <recommendedName>
        <fullName evidence="3">DUF4403 domain-containing protein</fullName>
    </recommendedName>
</protein>
<reference evidence="1" key="1">
    <citation type="submission" date="2021-12" db="EMBL/GenBank/DDBJ databases">
        <authorList>
            <person name="Rodrigo-Torres L."/>
            <person name="Arahal R. D."/>
            <person name="Lucena T."/>
        </authorList>
    </citation>
    <scope>NUCLEOTIDE SEQUENCE</scope>
    <source>
        <strain evidence="1">CECT 8226</strain>
    </source>
</reference>
<organism evidence="1 2">
    <name type="scientific">Vibrio hippocampi</name>
    <dbReference type="NCBI Taxonomy" id="654686"/>
    <lineage>
        <taxon>Bacteria</taxon>
        <taxon>Pseudomonadati</taxon>
        <taxon>Pseudomonadota</taxon>
        <taxon>Gammaproteobacteria</taxon>
        <taxon>Vibrionales</taxon>
        <taxon>Vibrionaceae</taxon>
        <taxon>Vibrio</taxon>
    </lineage>
</organism>
<dbReference type="Proteomes" id="UP000838160">
    <property type="component" value="Unassembled WGS sequence"/>
</dbReference>
<keyword evidence="2" id="KW-1185">Reference proteome</keyword>
<evidence type="ECO:0000313" key="2">
    <source>
        <dbReference type="Proteomes" id="UP000838160"/>
    </source>
</evidence>
<gene>
    <name evidence="1" type="ORF">VHP8226_01153</name>
</gene>